<comment type="caution">
    <text evidence="3">The sequence shown here is derived from an EMBL/GenBank/DDBJ whole genome shotgun (WGS) entry which is preliminary data.</text>
</comment>
<reference evidence="3" key="1">
    <citation type="submission" date="2020-12" db="EMBL/GenBank/DDBJ databases">
        <title>Vagococcus allomyrinae sp. nov. and Enterococcus lavae sp. nov., isolated from the larvae of Allomyrina dichotoma.</title>
        <authorList>
            <person name="Lee S.D."/>
        </authorList>
    </citation>
    <scope>NUCLEOTIDE SEQUENCE</scope>
    <source>
        <strain evidence="3">BWB3-3</strain>
    </source>
</reference>
<dbReference type="GO" id="GO:0005737">
    <property type="term" value="C:cytoplasm"/>
    <property type="evidence" value="ECO:0007669"/>
    <property type="project" value="TreeGrafter"/>
</dbReference>
<dbReference type="AlphaFoldDB" id="A0A940SXU8"/>
<evidence type="ECO:0000259" key="2">
    <source>
        <dbReference type="Pfam" id="PF12850"/>
    </source>
</evidence>
<dbReference type="GO" id="GO:0016791">
    <property type="term" value="F:phosphatase activity"/>
    <property type="evidence" value="ECO:0007669"/>
    <property type="project" value="TreeGrafter"/>
</dbReference>
<dbReference type="PIRSF" id="PIRSF000883">
    <property type="entry name" value="Pesterase_MJ0912"/>
    <property type="match status" value="1"/>
</dbReference>
<dbReference type="RefSeq" id="WP_209533015.1">
    <property type="nucleotide sequence ID" value="NZ_JAEEGA010000029.1"/>
</dbReference>
<dbReference type="InterPro" id="IPR029052">
    <property type="entry name" value="Metallo-depent_PP-like"/>
</dbReference>
<dbReference type="Gene3D" id="3.60.21.10">
    <property type="match status" value="1"/>
</dbReference>
<dbReference type="SUPFAM" id="SSF56300">
    <property type="entry name" value="Metallo-dependent phosphatases"/>
    <property type="match status" value="1"/>
</dbReference>
<dbReference type="InterPro" id="IPR024654">
    <property type="entry name" value="Calcineurin-like_PHP_lpxH"/>
</dbReference>
<evidence type="ECO:0000313" key="4">
    <source>
        <dbReference type="Proteomes" id="UP000674938"/>
    </source>
</evidence>
<evidence type="ECO:0000313" key="3">
    <source>
        <dbReference type="EMBL" id="MBP1044504.1"/>
    </source>
</evidence>
<name>A0A940SXU8_9ENTE</name>
<organism evidence="3 4">
    <name type="scientific">Vagococcus allomyrinae</name>
    <dbReference type="NCBI Taxonomy" id="2794353"/>
    <lineage>
        <taxon>Bacteria</taxon>
        <taxon>Bacillati</taxon>
        <taxon>Bacillota</taxon>
        <taxon>Bacilli</taxon>
        <taxon>Lactobacillales</taxon>
        <taxon>Enterococcaceae</taxon>
        <taxon>Vagococcus</taxon>
    </lineage>
</organism>
<dbReference type="PANTHER" id="PTHR42850:SF2">
    <property type="entry name" value="BLL5683 PROTEIN"/>
    <property type="match status" value="1"/>
</dbReference>
<gene>
    <name evidence="3" type="ORF">I6N95_26190</name>
</gene>
<dbReference type="Proteomes" id="UP000674938">
    <property type="component" value="Unassembled WGS sequence"/>
</dbReference>
<dbReference type="InterPro" id="IPR050126">
    <property type="entry name" value="Ap4A_hydrolase"/>
</dbReference>
<feature type="domain" description="Calcineurin-like phosphoesterase" evidence="2">
    <location>
        <begin position="3"/>
        <end position="207"/>
    </location>
</feature>
<dbReference type="InterPro" id="IPR011152">
    <property type="entry name" value="Pesterase_MJ0912"/>
</dbReference>
<keyword evidence="4" id="KW-1185">Reference proteome</keyword>
<protein>
    <submittedName>
        <fullName evidence="3">Metallophosphoesterase family protein</fullName>
    </submittedName>
</protein>
<comment type="similarity">
    <text evidence="1">Belongs to the metallophosphoesterase superfamily. YfcE family.</text>
</comment>
<proteinExistence type="inferred from homology"/>
<accession>A0A940SXU8</accession>
<dbReference type="Pfam" id="PF12850">
    <property type="entry name" value="Metallophos_2"/>
    <property type="match status" value="1"/>
</dbReference>
<sequence length="278" mass="31551">MIKIALLSDVHGNITALEAVINDAHAENVTEFWLIGDLIMPGPGRSELFTMLKQLNLTVFVKGNWEDCFLEGIAGDIDLSRPTDVYIARLAQFQYEQLTSEEIAFIENLPLHVTRQINNLTISISHNLPDKNYGPALITTASQAEMDRLTTKGEDIAIYGHIHHQLMRYSSQDQLIINPGSIGQPFVKWPGLRTDLRAQYALLTIDDNGLADVHFKKVAYDVPHEIELAKQANLPYVELYRLLLETGKTYTHDEKKLAEINQHFDYVQDVVHFLSKKK</sequence>
<dbReference type="PANTHER" id="PTHR42850">
    <property type="entry name" value="METALLOPHOSPHOESTERASE"/>
    <property type="match status" value="1"/>
</dbReference>
<dbReference type="EMBL" id="JAEEGA010000029">
    <property type="protein sequence ID" value="MBP1044504.1"/>
    <property type="molecule type" value="Genomic_DNA"/>
</dbReference>
<evidence type="ECO:0000256" key="1">
    <source>
        <dbReference type="ARBA" id="ARBA00008950"/>
    </source>
</evidence>